<organism evidence="3">
    <name type="scientific">Ralstonia solanacearum</name>
    <name type="common">Pseudomonas solanacearum</name>
    <dbReference type="NCBI Taxonomy" id="305"/>
    <lineage>
        <taxon>Bacteria</taxon>
        <taxon>Pseudomonadati</taxon>
        <taxon>Pseudomonadota</taxon>
        <taxon>Betaproteobacteria</taxon>
        <taxon>Burkholderiales</taxon>
        <taxon>Burkholderiaceae</taxon>
        <taxon>Ralstonia</taxon>
        <taxon>Ralstonia solanacearum species complex</taxon>
    </lineage>
</organism>
<evidence type="ECO:0000256" key="1">
    <source>
        <dbReference type="SAM" id="Coils"/>
    </source>
</evidence>
<gene>
    <name evidence="3" type="ORF">PSS4_v1_210020</name>
</gene>
<proteinExistence type="predicted"/>
<keyword evidence="1" id="KW-0175">Coiled coil</keyword>
<dbReference type="SUPFAM" id="SSF46565">
    <property type="entry name" value="Chaperone J-domain"/>
    <property type="match status" value="1"/>
</dbReference>
<dbReference type="AlphaFoldDB" id="A0A0S4U4D0"/>
<dbReference type="InterPro" id="IPR001623">
    <property type="entry name" value="DnaJ_domain"/>
</dbReference>
<feature type="region of interest" description="Disordered" evidence="2">
    <location>
        <begin position="150"/>
        <end position="205"/>
    </location>
</feature>
<evidence type="ECO:0000256" key="2">
    <source>
        <dbReference type="SAM" id="MobiDB-lite"/>
    </source>
</evidence>
<dbReference type="CDD" id="cd06257">
    <property type="entry name" value="DnaJ"/>
    <property type="match status" value="1"/>
</dbReference>
<dbReference type="EMBL" id="LN899821">
    <property type="protein sequence ID" value="CUV16979.1"/>
    <property type="molecule type" value="Genomic_DNA"/>
</dbReference>
<dbReference type="Gene3D" id="1.10.287.110">
    <property type="entry name" value="DnaJ domain"/>
    <property type="match status" value="1"/>
</dbReference>
<protein>
    <submittedName>
        <fullName evidence="3">Molecular chaperone DnaJ</fullName>
    </submittedName>
</protein>
<sequence>MNRATQLSVRIGCDQDKPALSKEQKTFNSLIKQIERRRERLAAWEAVIPAFQQQYANDYVPLERATTALQIRMVHTLDQAHEHMDLTKTERRKVAAVILDLADEVFNESESVKAIYRKYSPTSTDSATAMEADRMQTMLKAMFGVELGHDGSPEERLQRAQAHIERQAAQTSAEAAEREARRAARKKTPKQLAAEARAQEEQAQTNLSIREVYRRLASALHPDREPDPQERDRKTKLMQRVNEAYNKEDLSQLLVLQLELAYIDQQAINNLGEERLKQYNKILRQQVRGLDDEILCTEFGFRQTYSYNPGAELSPDVVLPNLVTDIRNLEQSLRSLEQDLAACSDLKSLKRRLKNVKLVTAPIGFDDVPWPDPRW</sequence>
<dbReference type="InterPro" id="IPR036869">
    <property type="entry name" value="J_dom_sf"/>
</dbReference>
<feature type="compositionally biased region" description="Basic and acidic residues" evidence="2">
    <location>
        <begin position="150"/>
        <end position="166"/>
    </location>
</feature>
<accession>A0A0S4U4D0</accession>
<feature type="coiled-coil region" evidence="1">
    <location>
        <begin position="319"/>
        <end position="346"/>
    </location>
</feature>
<reference evidence="3" key="1">
    <citation type="submission" date="2015-10" db="EMBL/GenBank/DDBJ databases">
        <authorList>
            <person name="Gilbert D.G."/>
        </authorList>
    </citation>
    <scope>NUCLEOTIDE SEQUENCE</scope>
    <source>
        <strain evidence="3">Phyl III-seqv23</strain>
    </source>
</reference>
<evidence type="ECO:0000313" key="3">
    <source>
        <dbReference type="EMBL" id="CUV16979.1"/>
    </source>
</evidence>
<feature type="compositionally biased region" description="Low complexity" evidence="2">
    <location>
        <begin position="193"/>
        <end position="204"/>
    </location>
</feature>
<name>A0A0S4U4D0_RALSL</name>